<accession>A0A5A7Q3V3</accession>
<dbReference type="EMBL" id="BKCP01005572">
    <property type="protein sequence ID" value="GER39047.1"/>
    <property type="molecule type" value="Genomic_DNA"/>
</dbReference>
<reference evidence="2" key="1">
    <citation type="journal article" date="2019" name="Curr. Biol.">
        <title>Genome Sequence of Striga asiatica Provides Insight into the Evolution of Plant Parasitism.</title>
        <authorList>
            <person name="Yoshida S."/>
            <person name="Kim S."/>
            <person name="Wafula E.K."/>
            <person name="Tanskanen J."/>
            <person name="Kim Y.M."/>
            <person name="Honaas L."/>
            <person name="Yang Z."/>
            <person name="Spallek T."/>
            <person name="Conn C.E."/>
            <person name="Ichihashi Y."/>
            <person name="Cheong K."/>
            <person name="Cui S."/>
            <person name="Der J.P."/>
            <person name="Gundlach H."/>
            <person name="Jiao Y."/>
            <person name="Hori C."/>
            <person name="Ishida J.K."/>
            <person name="Kasahara H."/>
            <person name="Kiba T."/>
            <person name="Kim M.S."/>
            <person name="Koo N."/>
            <person name="Laohavisit A."/>
            <person name="Lee Y.H."/>
            <person name="Lumba S."/>
            <person name="McCourt P."/>
            <person name="Mortimer J.C."/>
            <person name="Mutuku J.M."/>
            <person name="Nomura T."/>
            <person name="Sasaki-Sekimoto Y."/>
            <person name="Seto Y."/>
            <person name="Wang Y."/>
            <person name="Wakatake T."/>
            <person name="Sakakibara H."/>
            <person name="Demura T."/>
            <person name="Yamaguchi S."/>
            <person name="Yoneyama K."/>
            <person name="Manabe R.I."/>
            <person name="Nelson D.C."/>
            <person name="Schulman A.H."/>
            <person name="Timko M.P."/>
            <person name="dePamphilis C.W."/>
            <person name="Choi D."/>
            <person name="Shirasu K."/>
        </authorList>
    </citation>
    <scope>NUCLEOTIDE SEQUENCE [LARGE SCALE GENOMIC DNA]</scope>
    <source>
        <strain evidence="2">cv. UVA1</strain>
    </source>
</reference>
<evidence type="ECO:0000313" key="1">
    <source>
        <dbReference type="EMBL" id="GER39047.1"/>
    </source>
</evidence>
<gene>
    <name evidence="1" type="ORF">STAS_15600</name>
</gene>
<organism evidence="1 2">
    <name type="scientific">Striga asiatica</name>
    <name type="common">Asiatic witchweed</name>
    <name type="synonym">Buchnera asiatica</name>
    <dbReference type="NCBI Taxonomy" id="4170"/>
    <lineage>
        <taxon>Eukaryota</taxon>
        <taxon>Viridiplantae</taxon>
        <taxon>Streptophyta</taxon>
        <taxon>Embryophyta</taxon>
        <taxon>Tracheophyta</taxon>
        <taxon>Spermatophyta</taxon>
        <taxon>Magnoliopsida</taxon>
        <taxon>eudicotyledons</taxon>
        <taxon>Gunneridae</taxon>
        <taxon>Pentapetalae</taxon>
        <taxon>asterids</taxon>
        <taxon>lamiids</taxon>
        <taxon>Lamiales</taxon>
        <taxon>Orobanchaceae</taxon>
        <taxon>Buchnereae</taxon>
        <taxon>Striga</taxon>
    </lineage>
</organism>
<evidence type="ECO:0000313" key="2">
    <source>
        <dbReference type="Proteomes" id="UP000325081"/>
    </source>
</evidence>
<dbReference type="Proteomes" id="UP000325081">
    <property type="component" value="Unassembled WGS sequence"/>
</dbReference>
<dbReference type="AlphaFoldDB" id="A0A5A7Q3V3"/>
<sequence>MRIDVPHLFLVAPEVDRVPTVPKSSTNKLLLRRVNISTELANKSSVVNICPSAAHVPHPFPILIAFLEVVLLKERNGKSRPNRPGKIRIRRNRLVKTSQSSFSIEGKASVLSFIAKSVSPSRLIKERQNQSSLSRTERYKASSSLSCRGTQKKSFPVLIGTSVSSCPCWVGLRKMKVKSIRGMNPKGESRQLASQSYDSDRIGVEETEALQSDLLPPLLLRATYFALPDLRKLMPLSQLLFLDL</sequence>
<proteinExistence type="predicted"/>
<name>A0A5A7Q3V3_STRAF</name>
<protein>
    <submittedName>
        <fullName evidence="1">Uncharacterized protein</fullName>
    </submittedName>
</protein>
<keyword evidence="2" id="KW-1185">Reference proteome</keyword>
<comment type="caution">
    <text evidence="1">The sequence shown here is derived from an EMBL/GenBank/DDBJ whole genome shotgun (WGS) entry which is preliminary data.</text>
</comment>